<dbReference type="SUPFAM" id="SSF64167">
    <property type="entry name" value="SurE-like"/>
    <property type="match status" value="1"/>
</dbReference>
<protein>
    <recommendedName>
        <fullName evidence="1">Survival protein SurE-like phosphatase/nucleotidase domain-containing protein</fullName>
    </recommendedName>
</protein>
<dbReference type="InterPro" id="IPR002828">
    <property type="entry name" value="SurE-like_Pase/nucleotidase"/>
</dbReference>
<proteinExistence type="predicted"/>
<dbReference type="GeneID" id="63750976"/>
<dbReference type="Proteomes" id="UP000184383">
    <property type="component" value="Unassembled WGS sequence"/>
</dbReference>
<dbReference type="Gene3D" id="3.40.1210.10">
    <property type="entry name" value="Survival protein SurE-like phosphatase/nucleotidase"/>
    <property type="match status" value="1"/>
</dbReference>
<dbReference type="STRING" id="1073089.A0A1L9RSD9"/>
<evidence type="ECO:0000313" key="2">
    <source>
        <dbReference type="EMBL" id="OJJ37861.1"/>
    </source>
</evidence>
<dbReference type="EMBL" id="KV878211">
    <property type="protein sequence ID" value="OJJ37861.1"/>
    <property type="molecule type" value="Genomic_DNA"/>
</dbReference>
<dbReference type="GO" id="GO:0000932">
    <property type="term" value="C:P-body"/>
    <property type="evidence" value="ECO:0007669"/>
    <property type="project" value="TreeGrafter"/>
</dbReference>
<feature type="domain" description="Survival protein SurE-like phosphatase/nucleotidase" evidence="1">
    <location>
        <begin position="3"/>
        <end position="202"/>
    </location>
</feature>
<dbReference type="GO" id="GO:0016787">
    <property type="term" value="F:hydrolase activity"/>
    <property type="evidence" value="ECO:0007669"/>
    <property type="project" value="InterPro"/>
</dbReference>
<organism evidence="2 3">
    <name type="scientific">Aspergillus wentii DTO 134E9</name>
    <dbReference type="NCBI Taxonomy" id="1073089"/>
    <lineage>
        <taxon>Eukaryota</taxon>
        <taxon>Fungi</taxon>
        <taxon>Dikarya</taxon>
        <taxon>Ascomycota</taxon>
        <taxon>Pezizomycotina</taxon>
        <taxon>Eurotiomycetes</taxon>
        <taxon>Eurotiomycetidae</taxon>
        <taxon>Eurotiales</taxon>
        <taxon>Aspergillaceae</taxon>
        <taxon>Aspergillus</taxon>
        <taxon>Aspergillus subgen. Cremei</taxon>
    </lineage>
</organism>
<name>A0A1L9RSD9_ASPWE</name>
<reference evidence="3" key="1">
    <citation type="journal article" date="2017" name="Genome Biol.">
        <title>Comparative genomics reveals high biological diversity and specific adaptations in the industrially and medically important fungal genus Aspergillus.</title>
        <authorList>
            <person name="de Vries R.P."/>
            <person name="Riley R."/>
            <person name="Wiebenga A."/>
            <person name="Aguilar-Osorio G."/>
            <person name="Amillis S."/>
            <person name="Uchima C.A."/>
            <person name="Anderluh G."/>
            <person name="Asadollahi M."/>
            <person name="Askin M."/>
            <person name="Barry K."/>
            <person name="Battaglia E."/>
            <person name="Bayram O."/>
            <person name="Benocci T."/>
            <person name="Braus-Stromeyer S.A."/>
            <person name="Caldana C."/>
            <person name="Canovas D."/>
            <person name="Cerqueira G.C."/>
            <person name="Chen F."/>
            <person name="Chen W."/>
            <person name="Choi C."/>
            <person name="Clum A."/>
            <person name="Dos Santos R.A."/>
            <person name="Damasio A.R."/>
            <person name="Diallinas G."/>
            <person name="Emri T."/>
            <person name="Fekete E."/>
            <person name="Flipphi M."/>
            <person name="Freyberg S."/>
            <person name="Gallo A."/>
            <person name="Gournas C."/>
            <person name="Habgood R."/>
            <person name="Hainaut M."/>
            <person name="Harispe M.L."/>
            <person name="Henrissat B."/>
            <person name="Hilden K.S."/>
            <person name="Hope R."/>
            <person name="Hossain A."/>
            <person name="Karabika E."/>
            <person name="Karaffa L."/>
            <person name="Karanyi Z."/>
            <person name="Krasevec N."/>
            <person name="Kuo A."/>
            <person name="Kusch H."/>
            <person name="LaButti K."/>
            <person name="Lagendijk E.L."/>
            <person name="Lapidus A."/>
            <person name="Levasseur A."/>
            <person name="Lindquist E."/>
            <person name="Lipzen A."/>
            <person name="Logrieco A.F."/>
            <person name="MacCabe A."/>
            <person name="Maekelae M.R."/>
            <person name="Malavazi I."/>
            <person name="Melin P."/>
            <person name="Meyer V."/>
            <person name="Mielnichuk N."/>
            <person name="Miskei M."/>
            <person name="Molnar A.P."/>
            <person name="Mule G."/>
            <person name="Ngan C.Y."/>
            <person name="Orejas M."/>
            <person name="Orosz E."/>
            <person name="Ouedraogo J.P."/>
            <person name="Overkamp K.M."/>
            <person name="Park H.-S."/>
            <person name="Perrone G."/>
            <person name="Piumi F."/>
            <person name="Punt P.J."/>
            <person name="Ram A.F."/>
            <person name="Ramon A."/>
            <person name="Rauscher S."/>
            <person name="Record E."/>
            <person name="Riano-Pachon D.M."/>
            <person name="Robert V."/>
            <person name="Roehrig J."/>
            <person name="Ruller R."/>
            <person name="Salamov A."/>
            <person name="Salih N.S."/>
            <person name="Samson R.A."/>
            <person name="Sandor E."/>
            <person name="Sanguinetti M."/>
            <person name="Schuetze T."/>
            <person name="Sepcic K."/>
            <person name="Shelest E."/>
            <person name="Sherlock G."/>
            <person name="Sophianopoulou V."/>
            <person name="Squina F.M."/>
            <person name="Sun H."/>
            <person name="Susca A."/>
            <person name="Todd R.B."/>
            <person name="Tsang A."/>
            <person name="Unkles S.E."/>
            <person name="van de Wiele N."/>
            <person name="van Rossen-Uffink D."/>
            <person name="Oliveira J.V."/>
            <person name="Vesth T.C."/>
            <person name="Visser J."/>
            <person name="Yu J.-H."/>
            <person name="Zhou M."/>
            <person name="Andersen M.R."/>
            <person name="Archer D.B."/>
            <person name="Baker S.E."/>
            <person name="Benoit I."/>
            <person name="Brakhage A.A."/>
            <person name="Braus G.H."/>
            <person name="Fischer R."/>
            <person name="Frisvad J.C."/>
            <person name="Goldman G.H."/>
            <person name="Houbraken J."/>
            <person name="Oakley B."/>
            <person name="Pocsi I."/>
            <person name="Scazzocchio C."/>
            <person name="Seiboth B."/>
            <person name="vanKuyk P.A."/>
            <person name="Wortman J."/>
            <person name="Dyer P.S."/>
            <person name="Grigoriev I.V."/>
        </authorList>
    </citation>
    <scope>NUCLEOTIDE SEQUENCE [LARGE SCALE GENOMIC DNA]</scope>
    <source>
        <strain evidence="3">DTO 134E9</strain>
    </source>
</reference>
<dbReference type="InterPro" id="IPR036523">
    <property type="entry name" value="SurE-like_sf"/>
</dbReference>
<dbReference type="Pfam" id="PF01975">
    <property type="entry name" value="SurE"/>
    <property type="match status" value="1"/>
</dbReference>
<accession>A0A1L9RSD9</accession>
<dbReference type="VEuPathDB" id="FungiDB:ASPWEDRAFT_39587"/>
<dbReference type="RefSeq" id="XP_040691537.1">
    <property type="nucleotide sequence ID" value="XM_040835128.1"/>
</dbReference>
<keyword evidence="3" id="KW-1185">Reference proteome</keyword>
<sequence>MHILVTNDDGPPCPKSSPFVHSLVKAFQSAGHTVSVILPSEQRSWIGKAHFKDKTLTPTIYRPENSQDEWILIDSTPASCAQIGLHHYFQEKGPVDLVVSGPNLGRNSTALFSLSSGTIGAAMEAALCRKRAIAVSFAHDEYGAGGHDSNAIDEACSHSVRLIQHLNDIWAKDVDVYTVNVPLKVGVSKQRIKYTRMLRNRWISGSAFDVVEQDGEKKFKWAPRLQDLRKTASESGPGNDGWVVDQGMTSVTPLQANYMYLAPPQDEDIILP</sequence>
<gene>
    <name evidence="2" type="ORF">ASPWEDRAFT_39587</name>
</gene>
<dbReference type="AlphaFoldDB" id="A0A1L9RSD9"/>
<dbReference type="NCBIfam" id="TIGR00087">
    <property type="entry name" value="surE"/>
    <property type="match status" value="1"/>
</dbReference>
<dbReference type="InterPro" id="IPR027746">
    <property type="entry name" value="TTL"/>
</dbReference>
<dbReference type="OrthoDB" id="202825at2759"/>
<evidence type="ECO:0000259" key="1">
    <source>
        <dbReference type="Pfam" id="PF01975"/>
    </source>
</evidence>
<dbReference type="PANTHER" id="PTHR47551:SF1">
    <property type="entry name" value="TUBULIN--TYROSINE LIGASE PBY1-RELATED"/>
    <property type="match status" value="1"/>
</dbReference>
<dbReference type="PANTHER" id="PTHR47551">
    <property type="entry name" value="TUBULIN--TYROSINE LIGASE PBY1-RELATED"/>
    <property type="match status" value="1"/>
</dbReference>
<evidence type="ECO:0000313" key="3">
    <source>
        <dbReference type="Proteomes" id="UP000184383"/>
    </source>
</evidence>